<evidence type="ECO:0000256" key="1">
    <source>
        <dbReference type="SAM" id="Coils"/>
    </source>
</evidence>
<dbReference type="AlphaFoldDB" id="A0AAD6UXX0"/>
<evidence type="ECO:0000313" key="3">
    <source>
        <dbReference type="EMBL" id="KAJ7197774.1"/>
    </source>
</evidence>
<reference evidence="3" key="1">
    <citation type="submission" date="2023-03" db="EMBL/GenBank/DDBJ databases">
        <title>Massive genome expansion in bonnet fungi (Mycena s.s.) driven by repeated elements and novel gene families across ecological guilds.</title>
        <authorList>
            <consortium name="Lawrence Berkeley National Laboratory"/>
            <person name="Harder C.B."/>
            <person name="Miyauchi S."/>
            <person name="Viragh M."/>
            <person name="Kuo A."/>
            <person name="Thoen E."/>
            <person name="Andreopoulos B."/>
            <person name="Lu D."/>
            <person name="Skrede I."/>
            <person name="Drula E."/>
            <person name="Henrissat B."/>
            <person name="Morin E."/>
            <person name="Kohler A."/>
            <person name="Barry K."/>
            <person name="LaButti K."/>
            <person name="Morin E."/>
            <person name="Salamov A."/>
            <person name="Lipzen A."/>
            <person name="Mereny Z."/>
            <person name="Hegedus B."/>
            <person name="Baldrian P."/>
            <person name="Stursova M."/>
            <person name="Weitz H."/>
            <person name="Taylor A."/>
            <person name="Grigoriev I.V."/>
            <person name="Nagy L.G."/>
            <person name="Martin F."/>
            <person name="Kauserud H."/>
        </authorList>
    </citation>
    <scope>NUCLEOTIDE SEQUENCE</scope>
    <source>
        <strain evidence="3">9144</strain>
    </source>
</reference>
<proteinExistence type="predicted"/>
<keyword evidence="4" id="KW-1185">Reference proteome</keyword>
<protein>
    <submittedName>
        <fullName evidence="3">Uncharacterized protein</fullName>
    </submittedName>
</protein>
<name>A0AAD6UXX0_9AGAR</name>
<comment type="caution">
    <text evidence="3">The sequence shown here is derived from an EMBL/GenBank/DDBJ whole genome shotgun (WGS) entry which is preliminary data.</text>
</comment>
<feature type="region of interest" description="Disordered" evidence="2">
    <location>
        <begin position="117"/>
        <end position="159"/>
    </location>
</feature>
<organism evidence="3 4">
    <name type="scientific">Mycena pura</name>
    <dbReference type="NCBI Taxonomy" id="153505"/>
    <lineage>
        <taxon>Eukaryota</taxon>
        <taxon>Fungi</taxon>
        <taxon>Dikarya</taxon>
        <taxon>Basidiomycota</taxon>
        <taxon>Agaricomycotina</taxon>
        <taxon>Agaricomycetes</taxon>
        <taxon>Agaricomycetidae</taxon>
        <taxon>Agaricales</taxon>
        <taxon>Marasmiineae</taxon>
        <taxon>Mycenaceae</taxon>
        <taxon>Mycena</taxon>
    </lineage>
</organism>
<dbReference type="Proteomes" id="UP001219525">
    <property type="component" value="Unassembled WGS sequence"/>
</dbReference>
<sequence length="294" mass="32799">MSSMGSIDDGTAKPEGDEKQDTFTLTLEPVLEETEVGYHLYKEAVEEGLAWDAEEEGAVRRKIDWHILPCFCITQGLAYLDKTALNYANLFGIKTYYPFVSQVQRGQPTVEMVVVGGQEGNLPPSHAKMSLKRPLRRSESSTTHVSDSEPERAAQRRRNDLSETARLAHLPTPAPRPPLAAIQNHLHRLPPVHKRCQGKISALEGRVQMLERELVELKQQITQSAYSTLESGPSHSMPTSPPPTGDGMPLERLLDHHESFQTMKASDPTLYVLPTPIRSVRKGVTRRLGHRTDA</sequence>
<feature type="coiled-coil region" evidence="1">
    <location>
        <begin position="193"/>
        <end position="220"/>
    </location>
</feature>
<evidence type="ECO:0000256" key="2">
    <source>
        <dbReference type="SAM" id="MobiDB-lite"/>
    </source>
</evidence>
<dbReference type="EMBL" id="JARJCW010000076">
    <property type="protein sequence ID" value="KAJ7197774.1"/>
    <property type="molecule type" value="Genomic_DNA"/>
</dbReference>
<feature type="compositionally biased region" description="Basic and acidic residues" evidence="2">
    <location>
        <begin position="10"/>
        <end position="21"/>
    </location>
</feature>
<feature type="region of interest" description="Disordered" evidence="2">
    <location>
        <begin position="226"/>
        <end position="247"/>
    </location>
</feature>
<evidence type="ECO:0000313" key="4">
    <source>
        <dbReference type="Proteomes" id="UP001219525"/>
    </source>
</evidence>
<gene>
    <name evidence="3" type="ORF">GGX14DRAFT_573923</name>
</gene>
<feature type="region of interest" description="Disordered" evidence="2">
    <location>
        <begin position="1"/>
        <end position="23"/>
    </location>
</feature>
<keyword evidence="1" id="KW-0175">Coiled coil</keyword>
<accession>A0AAD6UXX0</accession>
<feature type="compositionally biased region" description="Basic and acidic residues" evidence="2">
    <location>
        <begin position="146"/>
        <end position="159"/>
    </location>
</feature>